<evidence type="ECO:0000313" key="3">
    <source>
        <dbReference type="Proteomes" id="UP000215914"/>
    </source>
</evidence>
<proteinExistence type="predicted"/>
<keyword evidence="3" id="KW-1185">Reference proteome</keyword>
<dbReference type="Proteomes" id="UP000215914">
    <property type="component" value="Unassembled WGS sequence"/>
</dbReference>
<reference evidence="2" key="1">
    <citation type="journal article" date="2017" name="Nature">
        <title>The sunflower genome provides insights into oil metabolism, flowering and Asterid evolution.</title>
        <authorList>
            <person name="Badouin H."/>
            <person name="Gouzy J."/>
            <person name="Grassa C.J."/>
            <person name="Murat F."/>
            <person name="Staton S.E."/>
            <person name="Cottret L."/>
            <person name="Lelandais-Briere C."/>
            <person name="Owens G.L."/>
            <person name="Carrere S."/>
            <person name="Mayjonade B."/>
            <person name="Legrand L."/>
            <person name="Gill N."/>
            <person name="Kane N.C."/>
            <person name="Bowers J.E."/>
            <person name="Hubner S."/>
            <person name="Bellec A."/>
            <person name="Berard A."/>
            <person name="Berges H."/>
            <person name="Blanchet N."/>
            <person name="Boniface M.C."/>
            <person name="Brunel D."/>
            <person name="Catrice O."/>
            <person name="Chaidir N."/>
            <person name="Claudel C."/>
            <person name="Donnadieu C."/>
            <person name="Faraut T."/>
            <person name="Fievet G."/>
            <person name="Helmstetter N."/>
            <person name="King M."/>
            <person name="Knapp S.J."/>
            <person name="Lai Z."/>
            <person name="Le Paslier M.C."/>
            <person name="Lippi Y."/>
            <person name="Lorenzon L."/>
            <person name="Mandel J.R."/>
            <person name="Marage G."/>
            <person name="Marchand G."/>
            <person name="Marquand E."/>
            <person name="Bret-Mestries E."/>
            <person name="Morien E."/>
            <person name="Nambeesan S."/>
            <person name="Nguyen T."/>
            <person name="Pegot-Espagnet P."/>
            <person name="Pouilly N."/>
            <person name="Raftis F."/>
            <person name="Sallet E."/>
            <person name="Schiex T."/>
            <person name="Thomas J."/>
            <person name="Vandecasteele C."/>
            <person name="Vares D."/>
            <person name="Vear F."/>
            <person name="Vautrin S."/>
            <person name="Crespi M."/>
            <person name="Mangin B."/>
            <person name="Burke J.M."/>
            <person name="Salse J."/>
            <person name="Munos S."/>
            <person name="Vincourt P."/>
            <person name="Rieseberg L.H."/>
            <person name="Langlade N.B."/>
        </authorList>
    </citation>
    <scope>NUCLEOTIDE SEQUENCE</scope>
    <source>
        <tissue evidence="2">Leaves</tissue>
    </source>
</reference>
<evidence type="ECO:0000313" key="2">
    <source>
        <dbReference type="EMBL" id="KAF5804760.1"/>
    </source>
</evidence>
<comment type="caution">
    <text evidence="2">The sequence shown here is derived from an EMBL/GenBank/DDBJ whole genome shotgun (WGS) entry which is preliminary data.</text>
</comment>
<dbReference type="AlphaFoldDB" id="A0A9K3IZ91"/>
<gene>
    <name evidence="2" type="ORF">HanXRQr2_Chr05g0200881</name>
</gene>
<organism evidence="2 3">
    <name type="scientific">Helianthus annuus</name>
    <name type="common">Common sunflower</name>
    <dbReference type="NCBI Taxonomy" id="4232"/>
    <lineage>
        <taxon>Eukaryota</taxon>
        <taxon>Viridiplantae</taxon>
        <taxon>Streptophyta</taxon>
        <taxon>Embryophyta</taxon>
        <taxon>Tracheophyta</taxon>
        <taxon>Spermatophyta</taxon>
        <taxon>Magnoliopsida</taxon>
        <taxon>eudicotyledons</taxon>
        <taxon>Gunneridae</taxon>
        <taxon>Pentapetalae</taxon>
        <taxon>asterids</taxon>
        <taxon>campanulids</taxon>
        <taxon>Asterales</taxon>
        <taxon>Asteraceae</taxon>
        <taxon>Asteroideae</taxon>
        <taxon>Heliantheae alliance</taxon>
        <taxon>Heliantheae</taxon>
        <taxon>Helianthus</taxon>
    </lineage>
</organism>
<reference evidence="2" key="2">
    <citation type="submission" date="2020-06" db="EMBL/GenBank/DDBJ databases">
        <title>Helianthus annuus Genome sequencing and assembly Release 2.</title>
        <authorList>
            <person name="Gouzy J."/>
            <person name="Langlade N."/>
            <person name="Munos S."/>
        </authorList>
    </citation>
    <scope>NUCLEOTIDE SEQUENCE</scope>
    <source>
        <tissue evidence="2">Leaves</tissue>
    </source>
</reference>
<dbReference type="Gramene" id="mRNA:HanXRQr2_Chr05g0200881">
    <property type="protein sequence ID" value="CDS:HanXRQr2_Chr05g0200881.1"/>
    <property type="gene ID" value="HanXRQr2_Chr05g0200881"/>
</dbReference>
<protein>
    <submittedName>
        <fullName evidence="2">Uncharacterized protein</fullName>
    </submittedName>
</protein>
<dbReference type="EMBL" id="MNCJ02000320">
    <property type="protein sequence ID" value="KAF5804760.1"/>
    <property type="molecule type" value="Genomic_DNA"/>
</dbReference>
<keyword evidence="1" id="KW-0175">Coiled coil</keyword>
<evidence type="ECO:0000256" key="1">
    <source>
        <dbReference type="SAM" id="Coils"/>
    </source>
</evidence>
<accession>A0A9K3IZ91</accession>
<name>A0A9K3IZ91_HELAN</name>
<sequence>MGEETMGFEKAKREFMAEREAFNSEKKCLMWRVADVKDKLALEKKLNVDRQRDWMTACERSNRELKVARDEVLSVIAERAKESKEFDRLSAAYKEKEDEALSAQKSNEEARACIAELEKTVEKQQAQNKTL</sequence>
<feature type="coiled-coil region" evidence="1">
    <location>
        <begin position="79"/>
        <end position="127"/>
    </location>
</feature>